<dbReference type="EMBL" id="NMUH01001013">
    <property type="protein sequence ID" value="MQL87896.1"/>
    <property type="molecule type" value="Genomic_DNA"/>
</dbReference>
<protein>
    <submittedName>
        <fullName evidence="1">Uncharacterized protein</fullName>
    </submittedName>
</protein>
<gene>
    <name evidence="1" type="ORF">Taro_020453</name>
</gene>
<organism evidence="1 2">
    <name type="scientific">Colocasia esculenta</name>
    <name type="common">Wild taro</name>
    <name type="synonym">Arum esculentum</name>
    <dbReference type="NCBI Taxonomy" id="4460"/>
    <lineage>
        <taxon>Eukaryota</taxon>
        <taxon>Viridiplantae</taxon>
        <taxon>Streptophyta</taxon>
        <taxon>Embryophyta</taxon>
        <taxon>Tracheophyta</taxon>
        <taxon>Spermatophyta</taxon>
        <taxon>Magnoliopsida</taxon>
        <taxon>Liliopsida</taxon>
        <taxon>Araceae</taxon>
        <taxon>Aroideae</taxon>
        <taxon>Colocasieae</taxon>
        <taxon>Colocasia</taxon>
    </lineage>
</organism>
<name>A0A843UYT9_COLES</name>
<comment type="caution">
    <text evidence="1">The sequence shown here is derived from an EMBL/GenBank/DDBJ whole genome shotgun (WGS) entry which is preliminary data.</text>
</comment>
<reference evidence="1" key="1">
    <citation type="submission" date="2017-07" db="EMBL/GenBank/DDBJ databases">
        <title>Taro Niue Genome Assembly and Annotation.</title>
        <authorList>
            <person name="Atibalentja N."/>
            <person name="Keating K."/>
            <person name="Fields C.J."/>
        </authorList>
    </citation>
    <scope>NUCLEOTIDE SEQUENCE</scope>
    <source>
        <strain evidence="1">Niue_2</strain>
        <tissue evidence="1">Leaf</tissue>
    </source>
</reference>
<dbReference type="AlphaFoldDB" id="A0A843UYT9"/>
<dbReference type="Proteomes" id="UP000652761">
    <property type="component" value="Unassembled WGS sequence"/>
</dbReference>
<evidence type="ECO:0000313" key="2">
    <source>
        <dbReference type="Proteomes" id="UP000652761"/>
    </source>
</evidence>
<sequence>MSKPQLLFPSYNKTHKHHGCLNTIHQTLGDEFTSCWGCVEEFLVAGEQEIAHTKPFSFPFSYAATCTNCPLEVDQRRRPYECDGPIGRVLRSCHDSKPVTLCMRRACRCYLSA</sequence>
<keyword evidence="2" id="KW-1185">Reference proteome</keyword>
<accession>A0A843UYT9</accession>
<evidence type="ECO:0000313" key="1">
    <source>
        <dbReference type="EMBL" id="MQL87896.1"/>
    </source>
</evidence>
<proteinExistence type="predicted"/>